<organism evidence="1 2">
    <name type="scientific">Histophilus somni</name>
    <name type="common">Haemophilus somnus</name>
    <dbReference type="NCBI Taxonomy" id="731"/>
    <lineage>
        <taxon>Bacteria</taxon>
        <taxon>Pseudomonadati</taxon>
        <taxon>Pseudomonadota</taxon>
        <taxon>Gammaproteobacteria</taxon>
        <taxon>Pasteurellales</taxon>
        <taxon>Pasteurellaceae</taxon>
        <taxon>Histophilus</taxon>
    </lineage>
</organism>
<proteinExistence type="predicted"/>
<dbReference type="Proteomes" id="UP000595373">
    <property type="component" value="Chromosome"/>
</dbReference>
<sequence length="208" mass="23394">MGFGGILASIAHGLGGGMIKVADEGWKKEADERKNQFYADQKALDREAELILLDRKHQNDISFLHKKNAISQAVNNSPNMKAMNEIKDAFDAMDAGNKEIARLDELLADKSLSKEQREKLTTQRQAIYDHVSSVANNEEIWKGIHKGRYGQAIRGKHIQMTTPYKKTPSPVAVSQKQANQPIIVPKPDKAQLYGEDIMRRYHNGELLD</sequence>
<evidence type="ECO:0000313" key="2">
    <source>
        <dbReference type="Proteomes" id="UP000595373"/>
    </source>
</evidence>
<gene>
    <name evidence="1" type="ORF">JFL49_02185</name>
</gene>
<dbReference type="OrthoDB" id="5690955at2"/>
<dbReference type="EMBL" id="CP066558">
    <property type="protein sequence ID" value="QQF82749.1"/>
    <property type="molecule type" value="Genomic_DNA"/>
</dbReference>
<protein>
    <submittedName>
        <fullName evidence="1">Uncharacterized protein</fullName>
    </submittedName>
</protein>
<dbReference type="RefSeq" id="WP_075294127.1">
    <property type="nucleotide sequence ID" value="NZ_CP018802.1"/>
</dbReference>
<dbReference type="AlphaFoldDB" id="A0A9Q6Z165"/>
<accession>A0A9Q6Z165</accession>
<name>A0A9Q6Z165_HISSO</name>
<evidence type="ECO:0000313" key="1">
    <source>
        <dbReference type="EMBL" id="QQF82749.1"/>
    </source>
</evidence>
<keyword evidence="2" id="KW-1185">Reference proteome</keyword>
<reference evidence="1 2" key="1">
    <citation type="submission" date="2020-12" db="EMBL/GenBank/DDBJ databases">
        <title>ASc-MMNZ-VFA-070.</title>
        <authorList>
            <person name="Schryvers A."/>
            <person name="Mostafa Nazari M."/>
            <person name="Farshchi Andisi V."/>
            <person name="Timsit E."/>
            <person name="Walter Morck D."/>
        </authorList>
    </citation>
    <scope>NUCLEOTIDE SEQUENCE [LARGE SCALE GENOMIC DNA]</scope>
    <source>
        <strain evidence="1 2">ASc-MMNZ-VFA-070</strain>
    </source>
</reference>